<dbReference type="GO" id="GO:0046872">
    <property type="term" value="F:metal ion binding"/>
    <property type="evidence" value="ECO:0007669"/>
    <property type="project" value="InterPro"/>
</dbReference>
<dbReference type="GO" id="GO:0018506">
    <property type="term" value="F:maleylacetate reductase activity"/>
    <property type="evidence" value="ECO:0007669"/>
    <property type="project" value="InterPro"/>
</dbReference>
<dbReference type="SUPFAM" id="SSF56796">
    <property type="entry name" value="Dehydroquinate synthase-like"/>
    <property type="match status" value="1"/>
</dbReference>
<proteinExistence type="inferred from homology"/>
<protein>
    <submittedName>
        <fullName evidence="6">Maleylacetate reductase</fullName>
    </submittedName>
</protein>
<name>A0A432N8J7_9HYPH</name>
<evidence type="ECO:0000256" key="2">
    <source>
        <dbReference type="ARBA" id="ARBA00023002"/>
    </source>
</evidence>
<sequence length="351" mass="36764">MEDFVYTGLATRVIFGTGTLKQLADEAKRLGMSRPLVLSTPHQVSEAERVAGLIGPQAAVFSGAVMHTPVEVTMEAMKVAAEAGADGVIAIGGGSTTGLSKAIALRTDLPQLIVPTTYAGSEMTPILGQTENGSKTTLRDNRVLPETVIYDVSLTLGLPVGLSAVSGLNAIAHAVEALYARDRNPVTDLMAEDGIRALARALPRIGRDGLDVEARSDALYGAWLCGISLGCVGMALHHKLCHTLGGMFDLPHAETHSVILPYVMRYNMQAAPDAAQKVARALRADNAATGLRNLAQEIGAPLSLAQIGMPAEGIGTAAIEATSNPYWNPAPVTEPAIRALLTDAFDGVWPD</sequence>
<keyword evidence="3" id="KW-0520">NAD</keyword>
<dbReference type="Proteomes" id="UP000273611">
    <property type="component" value="Unassembled WGS sequence"/>
</dbReference>
<dbReference type="GO" id="GO:0004022">
    <property type="term" value="F:alcohol dehydrogenase (NAD+) activity"/>
    <property type="evidence" value="ECO:0007669"/>
    <property type="project" value="TreeGrafter"/>
</dbReference>
<evidence type="ECO:0000256" key="3">
    <source>
        <dbReference type="ARBA" id="ARBA00023027"/>
    </source>
</evidence>
<evidence type="ECO:0000259" key="4">
    <source>
        <dbReference type="Pfam" id="PF00465"/>
    </source>
</evidence>
<dbReference type="PANTHER" id="PTHR11496">
    <property type="entry name" value="ALCOHOL DEHYDROGENASE"/>
    <property type="match status" value="1"/>
</dbReference>
<organism evidence="6 7">
    <name type="scientific">Rhizobium anhuiense</name>
    <dbReference type="NCBI Taxonomy" id="1184720"/>
    <lineage>
        <taxon>Bacteria</taxon>
        <taxon>Pseudomonadati</taxon>
        <taxon>Pseudomonadota</taxon>
        <taxon>Alphaproteobacteria</taxon>
        <taxon>Hyphomicrobiales</taxon>
        <taxon>Rhizobiaceae</taxon>
        <taxon>Rhizobium/Agrobacterium group</taxon>
        <taxon>Rhizobium</taxon>
    </lineage>
</organism>
<comment type="similarity">
    <text evidence="1">Belongs to the iron-containing alcohol dehydrogenase family.</text>
</comment>
<evidence type="ECO:0000313" key="7">
    <source>
        <dbReference type="Proteomes" id="UP000273611"/>
    </source>
</evidence>
<dbReference type="InterPro" id="IPR039697">
    <property type="entry name" value="Alcohol_dehydrogenase_Fe"/>
</dbReference>
<accession>A0A432N8J7</accession>
<dbReference type="InterPro" id="IPR034786">
    <property type="entry name" value="MAR"/>
</dbReference>
<dbReference type="CDD" id="cd08177">
    <property type="entry name" value="MAR"/>
    <property type="match status" value="1"/>
</dbReference>
<dbReference type="Pfam" id="PF00465">
    <property type="entry name" value="Fe-ADH"/>
    <property type="match status" value="1"/>
</dbReference>
<dbReference type="PANTHER" id="PTHR11496:SF102">
    <property type="entry name" value="ALCOHOL DEHYDROGENASE 4"/>
    <property type="match status" value="1"/>
</dbReference>
<evidence type="ECO:0000313" key="6">
    <source>
        <dbReference type="EMBL" id="RUL95894.1"/>
    </source>
</evidence>
<dbReference type="Pfam" id="PF25137">
    <property type="entry name" value="ADH_Fe_C"/>
    <property type="match status" value="1"/>
</dbReference>
<feature type="domain" description="Fe-containing alcohol dehydrogenase-like C-terminal" evidence="5">
    <location>
        <begin position="164"/>
        <end position="344"/>
    </location>
</feature>
<dbReference type="EMBL" id="RIBW01000027">
    <property type="protein sequence ID" value="RUL95894.1"/>
    <property type="molecule type" value="Genomic_DNA"/>
</dbReference>
<dbReference type="Gene3D" id="3.40.50.1970">
    <property type="match status" value="1"/>
</dbReference>
<dbReference type="InterPro" id="IPR056798">
    <property type="entry name" value="ADH_Fe_C"/>
</dbReference>
<dbReference type="RefSeq" id="WP_048338505.1">
    <property type="nucleotide sequence ID" value="NZ_BMFI01000024.1"/>
</dbReference>
<comment type="caution">
    <text evidence="6">The sequence shown here is derived from an EMBL/GenBank/DDBJ whole genome shotgun (WGS) entry which is preliminary data.</text>
</comment>
<evidence type="ECO:0000256" key="1">
    <source>
        <dbReference type="ARBA" id="ARBA00007358"/>
    </source>
</evidence>
<dbReference type="Gene3D" id="1.20.1090.10">
    <property type="entry name" value="Dehydroquinate synthase-like - alpha domain"/>
    <property type="match status" value="1"/>
</dbReference>
<gene>
    <name evidence="6" type="ORF">EEQ99_32895</name>
</gene>
<keyword evidence="2" id="KW-0560">Oxidoreductase</keyword>
<feature type="domain" description="Alcohol dehydrogenase iron-type/glycerol dehydrogenase GldA" evidence="4">
    <location>
        <begin position="11"/>
        <end position="151"/>
    </location>
</feature>
<evidence type="ECO:0000259" key="5">
    <source>
        <dbReference type="Pfam" id="PF25137"/>
    </source>
</evidence>
<dbReference type="InterPro" id="IPR001670">
    <property type="entry name" value="ADH_Fe/GldA"/>
</dbReference>
<reference evidence="6 7" key="1">
    <citation type="journal article" date="2015" name="Int. J. Syst. Evol. Microbiol.">
        <title>Rhizobium anhuiense sp. nov., isolated from effective nodules of Vicia faba and Pisum sativum.</title>
        <authorList>
            <person name="Zhang Y.J."/>
            <person name="Zheng W.T."/>
            <person name="Everall I."/>
            <person name="Young J.P."/>
            <person name="Zhang X.X."/>
            <person name="Tian C.F."/>
            <person name="Sui X.H."/>
            <person name="Wang E.T."/>
            <person name="Chen W.X."/>
        </authorList>
    </citation>
    <scope>NUCLEOTIDE SEQUENCE [LARGE SCALE GENOMIC DNA]</scope>
    <source>
        <strain evidence="6 7">CCBAU 23252</strain>
    </source>
</reference>
<dbReference type="AlphaFoldDB" id="A0A432N8J7"/>